<evidence type="ECO:0000256" key="7">
    <source>
        <dbReference type="ARBA" id="ARBA00023180"/>
    </source>
</evidence>
<evidence type="ECO:0000313" key="15">
    <source>
        <dbReference type="Proteomes" id="UP000094455"/>
    </source>
</evidence>
<keyword evidence="2 12" id="KW-0812">Transmembrane</keyword>
<dbReference type="GO" id="GO:0005789">
    <property type="term" value="C:endoplasmic reticulum membrane"/>
    <property type="evidence" value="ECO:0007669"/>
    <property type="project" value="UniProtKB-SubCell"/>
</dbReference>
<evidence type="ECO:0000259" key="13">
    <source>
        <dbReference type="PROSITE" id="PS51469"/>
    </source>
</evidence>
<keyword evidence="7" id="KW-0325">Glycoprotein</keyword>
<evidence type="ECO:0000256" key="1">
    <source>
        <dbReference type="ARBA" id="ARBA00004115"/>
    </source>
</evidence>
<feature type="domain" description="SUN" evidence="13">
    <location>
        <begin position="1"/>
        <end position="157"/>
    </location>
</feature>
<dbReference type="FunFam" id="2.60.120.260:FF:000099">
    <property type="entry name" value="Uncharacterized protein, isoform C"/>
    <property type="match status" value="1"/>
</dbReference>
<name>A0A1E3NQM0_9ASCO</name>
<dbReference type="RefSeq" id="XP_019019520.1">
    <property type="nucleotide sequence ID" value="XM_019162623.1"/>
</dbReference>
<reference evidence="14 15" key="1">
    <citation type="journal article" date="2016" name="Proc. Natl. Acad. Sci. U.S.A.">
        <title>Comparative genomics of biotechnologically important yeasts.</title>
        <authorList>
            <person name="Riley R."/>
            <person name="Haridas S."/>
            <person name="Wolfe K.H."/>
            <person name="Lopes M.R."/>
            <person name="Hittinger C.T."/>
            <person name="Goeker M."/>
            <person name="Salamov A.A."/>
            <person name="Wisecaver J.H."/>
            <person name="Long T.M."/>
            <person name="Calvey C.H."/>
            <person name="Aerts A.L."/>
            <person name="Barry K.W."/>
            <person name="Choi C."/>
            <person name="Clum A."/>
            <person name="Coughlan A.Y."/>
            <person name="Deshpande S."/>
            <person name="Douglass A.P."/>
            <person name="Hanson S.J."/>
            <person name="Klenk H.-P."/>
            <person name="LaButti K.M."/>
            <person name="Lapidus A."/>
            <person name="Lindquist E.A."/>
            <person name="Lipzen A.M."/>
            <person name="Meier-Kolthoff J.P."/>
            <person name="Ohm R.A."/>
            <person name="Otillar R.P."/>
            <person name="Pangilinan J.L."/>
            <person name="Peng Y."/>
            <person name="Rokas A."/>
            <person name="Rosa C.A."/>
            <person name="Scheuner C."/>
            <person name="Sibirny A.A."/>
            <person name="Slot J.C."/>
            <person name="Stielow J.B."/>
            <person name="Sun H."/>
            <person name="Kurtzman C.P."/>
            <person name="Blackwell M."/>
            <person name="Grigoriev I.V."/>
            <person name="Jeffries T.W."/>
        </authorList>
    </citation>
    <scope>NUCLEOTIDE SEQUENCE [LARGE SCALE GENOMIC DNA]</scope>
    <source>
        <strain evidence="14 15">NRRL Y-2026</strain>
    </source>
</reference>
<dbReference type="GeneID" id="30179310"/>
<dbReference type="InterPro" id="IPR012919">
    <property type="entry name" value="SUN_dom"/>
</dbReference>
<feature type="compositionally biased region" description="Basic and acidic residues" evidence="11">
    <location>
        <begin position="161"/>
        <end position="174"/>
    </location>
</feature>
<dbReference type="Pfam" id="PF07738">
    <property type="entry name" value="Sad1_UNC"/>
    <property type="match status" value="1"/>
</dbReference>
<evidence type="ECO:0000256" key="2">
    <source>
        <dbReference type="ARBA" id="ARBA00022692"/>
    </source>
</evidence>
<keyword evidence="3" id="KW-0732">Signal</keyword>
<dbReference type="Proteomes" id="UP000094455">
    <property type="component" value="Unassembled WGS sequence"/>
</dbReference>
<organism evidence="14 15">
    <name type="scientific">Pichia membranifaciens NRRL Y-2026</name>
    <dbReference type="NCBI Taxonomy" id="763406"/>
    <lineage>
        <taxon>Eukaryota</taxon>
        <taxon>Fungi</taxon>
        <taxon>Dikarya</taxon>
        <taxon>Ascomycota</taxon>
        <taxon>Saccharomycotina</taxon>
        <taxon>Pichiomycetes</taxon>
        <taxon>Pichiales</taxon>
        <taxon>Pichiaceae</taxon>
        <taxon>Pichia</taxon>
    </lineage>
</organism>
<keyword evidence="4" id="KW-0256">Endoplasmic reticulum</keyword>
<comment type="subunit">
    <text evidence="9">Interacts with EMP65.</text>
</comment>
<evidence type="ECO:0000256" key="10">
    <source>
        <dbReference type="ARBA" id="ARBA00075366"/>
    </source>
</evidence>
<evidence type="ECO:0000256" key="3">
    <source>
        <dbReference type="ARBA" id="ARBA00022729"/>
    </source>
</evidence>
<dbReference type="SUPFAM" id="SSF49785">
    <property type="entry name" value="Galactose-binding domain-like"/>
    <property type="match status" value="1"/>
</dbReference>
<evidence type="ECO:0000256" key="4">
    <source>
        <dbReference type="ARBA" id="ARBA00022824"/>
    </source>
</evidence>
<dbReference type="PROSITE" id="PS51469">
    <property type="entry name" value="SUN"/>
    <property type="match status" value="1"/>
</dbReference>
<evidence type="ECO:0000256" key="6">
    <source>
        <dbReference type="ARBA" id="ARBA00023136"/>
    </source>
</evidence>
<dbReference type="InterPro" id="IPR045120">
    <property type="entry name" value="Suco/Slp1-like"/>
</dbReference>
<dbReference type="PANTHER" id="PTHR12953:SF0">
    <property type="entry name" value="SUN DOMAIN-CONTAINING OSSIFICATION FACTOR"/>
    <property type="match status" value="1"/>
</dbReference>
<keyword evidence="15" id="KW-1185">Reference proteome</keyword>
<feature type="non-terminal residue" evidence="14">
    <location>
        <position position="370"/>
    </location>
</feature>
<comment type="similarity">
    <text evidence="8">Belongs to the SLP1 family.</text>
</comment>
<dbReference type="AlphaFoldDB" id="A0A1E3NQM0"/>
<protein>
    <recommendedName>
        <fullName evidence="10">SUN-like protein 1</fullName>
    </recommendedName>
</protein>
<feature type="compositionally biased region" description="Polar residues" evidence="11">
    <location>
        <begin position="176"/>
        <end position="195"/>
    </location>
</feature>
<evidence type="ECO:0000256" key="5">
    <source>
        <dbReference type="ARBA" id="ARBA00022989"/>
    </source>
</evidence>
<evidence type="ECO:0000256" key="9">
    <source>
        <dbReference type="ARBA" id="ARBA00064635"/>
    </source>
</evidence>
<dbReference type="OrthoDB" id="266334at2759"/>
<evidence type="ECO:0000313" key="14">
    <source>
        <dbReference type="EMBL" id="ODQ48407.1"/>
    </source>
</evidence>
<dbReference type="STRING" id="763406.A0A1E3NQM0"/>
<keyword evidence="5 12" id="KW-1133">Transmembrane helix</keyword>
<dbReference type="GO" id="GO:0034975">
    <property type="term" value="P:protein folding in endoplasmic reticulum"/>
    <property type="evidence" value="ECO:0007669"/>
    <property type="project" value="TreeGrafter"/>
</dbReference>
<keyword evidence="6 12" id="KW-0472">Membrane</keyword>
<gene>
    <name evidence="14" type="ORF">PICMEDRAFT_30043</name>
</gene>
<feature type="compositionally biased region" description="Polar residues" evidence="11">
    <location>
        <begin position="221"/>
        <end position="235"/>
    </location>
</feature>
<dbReference type="InterPro" id="IPR008979">
    <property type="entry name" value="Galactose-bd-like_sf"/>
</dbReference>
<proteinExistence type="inferred from homology"/>
<dbReference type="PANTHER" id="PTHR12953">
    <property type="entry name" value="MEMBRANE PROTEIN CH1 RELATED"/>
    <property type="match status" value="1"/>
</dbReference>
<feature type="transmembrane region" description="Helical" evidence="12">
    <location>
        <begin position="347"/>
        <end position="364"/>
    </location>
</feature>
<sequence>MFAGSGEEQGKLYKDRFNYASFDCAATIVKTNKEAKGANSILLDNKDSYLLNECSASSNFIIVELCEDILVDEVLIGNFEFYSSMFKNIKISVSDRFPTTHWIVLGEFQAENVRQLQTFGIENPLIWAKFIKIEFLTHYGNEFYCPISSVQVHGTTMIEQFKEDNPDNEEKPDSELISTTEEVNAKPNSLDSYQESLPHDLPNDTLANKMEGVTSEEQSKVVETQPHTPSPKVQPQDSIYKNIVKRLSLLESNTTLSLLYIEEQSRLLSDAFTSLESQQAVKFQNILSQLNSTIQSQMDIFQKLNVDVYTSFSRLFEYQQQNFESNNVEISKQLSQIHNMISFYRNLTYFCLLTIILLFFYILLTKDLYI</sequence>
<evidence type="ECO:0000256" key="12">
    <source>
        <dbReference type="SAM" id="Phobius"/>
    </source>
</evidence>
<evidence type="ECO:0000256" key="11">
    <source>
        <dbReference type="SAM" id="MobiDB-lite"/>
    </source>
</evidence>
<dbReference type="EMBL" id="KV454001">
    <property type="protein sequence ID" value="ODQ48407.1"/>
    <property type="molecule type" value="Genomic_DNA"/>
</dbReference>
<comment type="subcellular location">
    <subcellularLocation>
        <location evidence="1">Endoplasmic reticulum membrane</location>
        <topology evidence="1">Single-pass type I membrane protein</topology>
    </subcellularLocation>
</comment>
<feature type="region of interest" description="Disordered" evidence="11">
    <location>
        <begin position="161"/>
        <end position="235"/>
    </location>
</feature>
<evidence type="ECO:0000256" key="8">
    <source>
        <dbReference type="ARBA" id="ARBA00061226"/>
    </source>
</evidence>
<accession>A0A1E3NQM0</accession>
<dbReference type="Gene3D" id="2.60.120.260">
    <property type="entry name" value="Galactose-binding domain-like"/>
    <property type="match status" value="1"/>
</dbReference>